<protein>
    <submittedName>
        <fullName evidence="7">ABC transporter substrate-binding protein</fullName>
    </submittedName>
</protein>
<dbReference type="InterPro" id="IPR006127">
    <property type="entry name" value="ZnuA-like"/>
</dbReference>
<comment type="caution">
    <text evidence="7">The sequence shown here is derived from an EMBL/GenBank/DDBJ whole genome shotgun (WGS) entry which is preliminary data.</text>
</comment>
<dbReference type="CDD" id="cd01137">
    <property type="entry name" value="PsaA"/>
    <property type="match status" value="1"/>
</dbReference>
<keyword evidence="5" id="KW-0732">Signal</keyword>
<dbReference type="InterPro" id="IPR050492">
    <property type="entry name" value="Bact_metal-bind_prot9"/>
</dbReference>
<evidence type="ECO:0000256" key="4">
    <source>
        <dbReference type="ARBA" id="ARBA00022723"/>
    </source>
</evidence>
<reference evidence="7" key="2">
    <citation type="journal article" date="2020" name="Microorganisms">
        <title>Osmotic Adaptation and Compatible Solute Biosynthesis of Phototrophic Bacteria as Revealed from Genome Analyses.</title>
        <authorList>
            <person name="Imhoff J.F."/>
            <person name="Rahn T."/>
            <person name="Kunzel S."/>
            <person name="Keller A."/>
            <person name="Neulinger S.C."/>
        </authorList>
    </citation>
    <scope>NUCLEOTIDE SEQUENCE</scope>
    <source>
        <strain evidence="7">DSM 11080</strain>
    </source>
</reference>
<dbReference type="AlphaFoldDB" id="A0AAJ0U756"/>
<dbReference type="GO" id="GO:0007155">
    <property type="term" value="P:cell adhesion"/>
    <property type="evidence" value="ECO:0007669"/>
    <property type="project" value="InterPro"/>
</dbReference>
<keyword evidence="4" id="KW-0479">Metal-binding</keyword>
<evidence type="ECO:0000256" key="5">
    <source>
        <dbReference type="ARBA" id="ARBA00022729"/>
    </source>
</evidence>
<dbReference type="EMBL" id="NRSJ01000032">
    <property type="protein sequence ID" value="MBK1706045.1"/>
    <property type="molecule type" value="Genomic_DNA"/>
</dbReference>
<dbReference type="PRINTS" id="PR00691">
    <property type="entry name" value="ADHESINB"/>
</dbReference>
<keyword evidence="8" id="KW-1185">Reference proteome</keyword>
<evidence type="ECO:0000256" key="6">
    <source>
        <dbReference type="RuleBase" id="RU003512"/>
    </source>
</evidence>
<evidence type="ECO:0000256" key="2">
    <source>
        <dbReference type="ARBA" id="ARBA00011028"/>
    </source>
</evidence>
<evidence type="ECO:0000256" key="3">
    <source>
        <dbReference type="ARBA" id="ARBA00022448"/>
    </source>
</evidence>
<gene>
    <name evidence="7" type="ORF">CKO40_16145</name>
</gene>
<proteinExistence type="inferred from homology"/>
<dbReference type="PANTHER" id="PTHR42953:SF1">
    <property type="entry name" value="METAL-BINDING PROTEIN HI_0362-RELATED"/>
    <property type="match status" value="1"/>
</dbReference>
<dbReference type="Pfam" id="PF01297">
    <property type="entry name" value="ZnuA"/>
    <property type="match status" value="1"/>
</dbReference>
<sequence length="305" mass="31804">MLLLLPAAADESLPADASLPVVATFSILGDLTETIGGARVTVRTLVGPGGDAHVYTPTPADARQLGEAQLLIVNGLGFEGWMDRLVEAAGYGGPIVVATDGVAPRRTEDGGTDPHAWQDPANGRRYIENIRDGLVAVDPDGAAGYRERAAQLLADLDGVAARMSESLAAIPVERRRVVTSHDAFGYFGDAFDIDFIAPVGTSTESEASAADVAALVRQIRREQIPAVFVENISDPRLLEQIRRETGAQLGGTLYSDALSSSDGPAATYLDMLTYNTTTLAAALATAAADIGVEPPAPATSHGDPK</sequence>
<evidence type="ECO:0000313" key="7">
    <source>
        <dbReference type="EMBL" id="MBK1706045.1"/>
    </source>
</evidence>
<evidence type="ECO:0000313" key="8">
    <source>
        <dbReference type="Proteomes" id="UP001296776"/>
    </source>
</evidence>
<keyword evidence="3 6" id="KW-0813">Transport</keyword>
<dbReference type="PANTHER" id="PTHR42953">
    <property type="entry name" value="HIGH-AFFINITY ZINC UPTAKE SYSTEM PROTEIN ZNUA-RELATED"/>
    <property type="match status" value="1"/>
</dbReference>
<dbReference type="GO" id="GO:0046872">
    <property type="term" value="F:metal ion binding"/>
    <property type="evidence" value="ECO:0007669"/>
    <property type="project" value="UniProtKB-KW"/>
</dbReference>
<dbReference type="Proteomes" id="UP001296776">
    <property type="component" value="Unassembled WGS sequence"/>
</dbReference>
<comment type="subcellular location">
    <subcellularLocation>
        <location evidence="1">Cell envelope</location>
    </subcellularLocation>
</comment>
<dbReference type="InterPro" id="IPR006128">
    <property type="entry name" value="Lipoprotein_PsaA-like"/>
</dbReference>
<comment type="similarity">
    <text evidence="2 6">Belongs to the bacterial solute-binding protein 9 family.</text>
</comment>
<reference evidence="7" key="1">
    <citation type="submission" date="2017-08" db="EMBL/GenBank/DDBJ databases">
        <authorList>
            <person name="Imhoff J.F."/>
            <person name="Rahn T."/>
            <person name="Kuenzel S."/>
            <person name="Neulinger S.C."/>
        </authorList>
    </citation>
    <scope>NUCLEOTIDE SEQUENCE</scope>
    <source>
        <strain evidence="7">DSM 11080</strain>
    </source>
</reference>
<name>A0AAJ0U756_9GAMM</name>
<evidence type="ECO:0000256" key="1">
    <source>
        <dbReference type="ARBA" id="ARBA00004196"/>
    </source>
</evidence>
<accession>A0AAJ0U756</accession>
<dbReference type="SUPFAM" id="SSF53807">
    <property type="entry name" value="Helical backbone' metal receptor"/>
    <property type="match status" value="1"/>
</dbReference>
<dbReference type="PRINTS" id="PR00690">
    <property type="entry name" value="ADHESNFAMILY"/>
</dbReference>
<organism evidence="7 8">
    <name type="scientific">Halochromatium glycolicum</name>
    <dbReference type="NCBI Taxonomy" id="85075"/>
    <lineage>
        <taxon>Bacteria</taxon>
        <taxon>Pseudomonadati</taxon>
        <taxon>Pseudomonadota</taxon>
        <taxon>Gammaproteobacteria</taxon>
        <taxon>Chromatiales</taxon>
        <taxon>Chromatiaceae</taxon>
        <taxon>Halochromatium</taxon>
    </lineage>
</organism>
<dbReference type="InterPro" id="IPR006129">
    <property type="entry name" value="AdhesinB"/>
</dbReference>
<dbReference type="GO" id="GO:0030001">
    <property type="term" value="P:metal ion transport"/>
    <property type="evidence" value="ECO:0007669"/>
    <property type="project" value="InterPro"/>
</dbReference>
<dbReference type="GO" id="GO:0030313">
    <property type="term" value="C:cell envelope"/>
    <property type="evidence" value="ECO:0007669"/>
    <property type="project" value="UniProtKB-SubCell"/>
</dbReference>
<dbReference type="Gene3D" id="3.40.50.1980">
    <property type="entry name" value="Nitrogenase molybdenum iron protein domain"/>
    <property type="match status" value="2"/>
</dbReference>